<dbReference type="GO" id="GO:0005886">
    <property type="term" value="C:plasma membrane"/>
    <property type="evidence" value="ECO:0007669"/>
    <property type="project" value="UniProtKB-SubCell"/>
</dbReference>
<feature type="transmembrane region" description="Helical" evidence="8">
    <location>
        <begin position="454"/>
        <end position="473"/>
    </location>
</feature>
<feature type="transmembrane region" description="Helical" evidence="8">
    <location>
        <begin position="224"/>
        <end position="246"/>
    </location>
</feature>
<feature type="transmembrane region" description="Helical" evidence="8">
    <location>
        <begin position="187"/>
        <end position="204"/>
    </location>
</feature>
<dbReference type="InterPro" id="IPR051605">
    <property type="entry name" value="CstA"/>
</dbReference>
<keyword evidence="11" id="KW-1185">Reference proteome</keyword>
<feature type="transmembrane region" description="Helical" evidence="8">
    <location>
        <begin position="291"/>
        <end position="311"/>
    </location>
</feature>
<dbReference type="Proteomes" id="UP000654947">
    <property type="component" value="Unassembled WGS sequence"/>
</dbReference>
<sequence length="621" mass="66036">MPAAAVLLGTLALFALGYRFYSVYLAKRVYALEPSFVTPAHAYNDGVDFVPTNKHIVLAHHFISVAGAAPIVGPAIAVFWGWGPALLWVVLGTVFAAGAHDFGSIAVSVRHKGRSIGTLAGDVISRRARVLFLLIIFFLVTMVNAVFAIVVAGLLEQHPEAVLPTALTLPLAIAVGQIVYRRRTPALVPSLVALVLLYSCIPLGQLLPLTLDPVAEATGISTTVLWILVLFLYAYIASRLPVWMLLQPRDYINQHQMVVALVVIAAGVLVGMNTIAAPLLREDVPADSPSIFPLLFVTIACGAVSGFHSLVASGTTSKQVEKEPDSRYVGYMAALGEGSLALASILACTAGVMLFSGNQGMEWSGLYATWEDAGADPQGMFVDGVAGFAGNLGLPEDTAQVFGALIIVSFAVTTLDTAVRLKRYILQEMSLLAADRFETGSTANRAFRGFSRNLNITTLVAVALPFGLAMVPGDFALGTLWVLFGTTNQLTAGLALAVIAVWVAKRRRNPVMILVPLVFLLFMTVWALVEQLLGFIDTGSALDVFLLAPLDSVILLLALWMIVESFLALRGTFKGTADPIDPSAETDQVAVEGSTVVGSGKGTPETGSGDSTARERREEEK</sequence>
<reference evidence="10 11" key="1">
    <citation type="journal article" date="2014" name="Int. J. Syst. Evol. Microbiol.">
        <title>Complete genome sequence of Corynebacterium casei LMG S-19264T (=DSM 44701T), isolated from a smear-ripened cheese.</title>
        <authorList>
            <consortium name="US DOE Joint Genome Institute (JGI-PGF)"/>
            <person name="Walter F."/>
            <person name="Albersmeier A."/>
            <person name="Kalinowski J."/>
            <person name="Ruckert C."/>
        </authorList>
    </citation>
    <scope>NUCLEOTIDE SEQUENCE [LARGE SCALE GENOMIC DNA]</scope>
    <source>
        <strain evidence="10 11">KCTC 19473</strain>
    </source>
</reference>
<keyword evidence="5 8" id="KW-1133">Transmembrane helix</keyword>
<evidence type="ECO:0000259" key="9">
    <source>
        <dbReference type="Pfam" id="PF02554"/>
    </source>
</evidence>
<feature type="transmembrane region" description="Helical" evidence="8">
    <location>
        <begin position="479"/>
        <end position="504"/>
    </location>
</feature>
<dbReference type="PANTHER" id="PTHR30252:SF0">
    <property type="entry name" value="PEPTIDE TRANSPORTER CSTA"/>
    <property type="match status" value="1"/>
</dbReference>
<dbReference type="EMBL" id="BMXL01000004">
    <property type="protein sequence ID" value="GHD20443.1"/>
    <property type="molecule type" value="Genomic_DNA"/>
</dbReference>
<evidence type="ECO:0000256" key="6">
    <source>
        <dbReference type="ARBA" id="ARBA00023136"/>
    </source>
</evidence>
<feature type="compositionally biased region" description="Basic and acidic residues" evidence="7">
    <location>
        <begin position="612"/>
        <end position="621"/>
    </location>
</feature>
<dbReference type="GO" id="GO:0009267">
    <property type="term" value="P:cellular response to starvation"/>
    <property type="evidence" value="ECO:0007669"/>
    <property type="project" value="InterPro"/>
</dbReference>
<feature type="region of interest" description="Disordered" evidence="7">
    <location>
        <begin position="580"/>
        <end position="621"/>
    </location>
</feature>
<dbReference type="PANTHER" id="PTHR30252">
    <property type="entry name" value="INNER MEMBRANE PEPTIDE TRANSPORTER"/>
    <property type="match status" value="1"/>
</dbReference>
<feature type="domain" description="CstA N-terminal" evidence="9">
    <location>
        <begin position="4"/>
        <end position="349"/>
    </location>
</feature>
<feature type="domain" description="CstA N-terminal" evidence="9">
    <location>
        <begin position="377"/>
        <end position="527"/>
    </location>
</feature>
<accession>A0A918XBB2</accession>
<name>A0A918XBB2_9ACTN</name>
<dbReference type="AlphaFoldDB" id="A0A918XBB2"/>
<evidence type="ECO:0000256" key="4">
    <source>
        <dbReference type="ARBA" id="ARBA00022692"/>
    </source>
</evidence>
<protein>
    <submittedName>
        <fullName evidence="10">Carbon starvation protein A</fullName>
    </submittedName>
</protein>
<feature type="transmembrane region" description="Helical" evidence="8">
    <location>
        <begin position="85"/>
        <end position="109"/>
    </location>
</feature>
<comment type="similarity">
    <text evidence="2">Belongs to the peptide transporter carbon starvation (CstA) (TC 2.A.114) family.</text>
</comment>
<comment type="subcellular location">
    <subcellularLocation>
        <location evidence="1">Cell membrane</location>
        <topology evidence="1">Multi-pass membrane protein</topology>
    </subcellularLocation>
</comment>
<dbReference type="InterPro" id="IPR003706">
    <property type="entry name" value="CstA_N"/>
</dbReference>
<feature type="transmembrane region" description="Helical" evidence="8">
    <location>
        <begin position="331"/>
        <end position="355"/>
    </location>
</feature>
<feature type="transmembrane region" description="Helical" evidence="8">
    <location>
        <begin position="130"/>
        <end position="155"/>
    </location>
</feature>
<organism evidence="10 11">
    <name type="scientific">Nocardiopsis kunsanensis</name>
    <dbReference type="NCBI Taxonomy" id="141693"/>
    <lineage>
        <taxon>Bacteria</taxon>
        <taxon>Bacillati</taxon>
        <taxon>Actinomycetota</taxon>
        <taxon>Actinomycetes</taxon>
        <taxon>Streptosporangiales</taxon>
        <taxon>Nocardiopsidaceae</taxon>
        <taxon>Nocardiopsis</taxon>
    </lineage>
</organism>
<feature type="transmembrane region" description="Helical" evidence="8">
    <location>
        <begin position="401"/>
        <end position="419"/>
    </location>
</feature>
<evidence type="ECO:0000256" key="3">
    <source>
        <dbReference type="ARBA" id="ARBA00022475"/>
    </source>
</evidence>
<evidence type="ECO:0000313" key="10">
    <source>
        <dbReference type="EMBL" id="GHD20443.1"/>
    </source>
</evidence>
<proteinExistence type="inferred from homology"/>
<evidence type="ECO:0000313" key="11">
    <source>
        <dbReference type="Proteomes" id="UP000654947"/>
    </source>
</evidence>
<gene>
    <name evidence="10" type="primary">cstA</name>
    <name evidence="10" type="ORF">GCM10007147_12740</name>
</gene>
<evidence type="ECO:0000256" key="8">
    <source>
        <dbReference type="SAM" id="Phobius"/>
    </source>
</evidence>
<comment type="caution">
    <text evidence="10">The sequence shown here is derived from an EMBL/GenBank/DDBJ whole genome shotgun (WGS) entry which is preliminary data.</text>
</comment>
<feature type="transmembrane region" description="Helical" evidence="8">
    <location>
        <begin position="258"/>
        <end position="279"/>
    </location>
</feature>
<feature type="transmembrane region" description="Helical" evidence="8">
    <location>
        <begin position="541"/>
        <end position="563"/>
    </location>
</feature>
<evidence type="ECO:0000256" key="5">
    <source>
        <dbReference type="ARBA" id="ARBA00022989"/>
    </source>
</evidence>
<feature type="transmembrane region" description="Helical" evidence="8">
    <location>
        <begin position="161"/>
        <end position="180"/>
    </location>
</feature>
<feature type="transmembrane region" description="Helical" evidence="8">
    <location>
        <begin position="511"/>
        <end position="529"/>
    </location>
</feature>
<keyword evidence="6 8" id="KW-0472">Membrane</keyword>
<evidence type="ECO:0000256" key="1">
    <source>
        <dbReference type="ARBA" id="ARBA00004651"/>
    </source>
</evidence>
<keyword evidence="3" id="KW-1003">Cell membrane</keyword>
<dbReference type="RefSeq" id="WP_017575533.1">
    <property type="nucleotide sequence ID" value="NZ_BMXL01000004.1"/>
</dbReference>
<dbReference type="Pfam" id="PF02554">
    <property type="entry name" value="CstA"/>
    <property type="match status" value="2"/>
</dbReference>
<evidence type="ECO:0000256" key="7">
    <source>
        <dbReference type="SAM" id="MobiDB-lite"/>
    </source>
</evidence>
<keyword evidence="4 8" id="KW-0812">Transmembrane</keyword>
<evidence type="ECO:0000256" key="2">
    <source>
        <dbReference type="ARBA" id="ARBA00007755"/>
    </source>
</evidence>